<feature type="domain" description="Multidrug export protein EmrA/FarA alpha-helical hairpin" evidence="4">
    <location>
        <begin position="104"/>
        <end position="225"/>
    </location>
</feature>
<dbReference type="InterPro" id="IPR058633">
    <property type="entry name" value="EmrA/FarA_HH"/>
</dbReference>
<dbReference type="Gene3D" id="2.40.50.100">
    <property type="match status" value="1"/>
</dbReference>
<dbReference type="PANTHER" id="PTHR30386">
    <property type="entry name" value="MEMBRANE FUSION SUBUNIT OF EMRAB-TOLC MULTIDRUG EFFLUX PUMP"/>
    <property type="match status" value="1"/>
</dbReference>
<evidence type="ECO:0000256" key="1">
    <source>
        <dbReference type="ARBA" id="ARBA00004196"/>
    </source>
</evidence>
<keyword evidence="8" id="KW-1185">Reference proteome</keyword>
<dbReference type="EMBL" id="LNYZ01000025">
    <property type="protein sequence ID" value="KTD72125.1"/>
    <property type="molecule type" value="Genomic_DNA"/>
</dbReference>
<dbReference type="Pfam" id="PF25885">
    <property type="entry name" value="HH_EMRA"/>
    <property type="match status" value="1"/>
</dbReference>
<gene>
    <name evidence="7" type="primary">emrA_1</name>
    <name evidence="6" type="synonym">emrA_3</name>
    <name evidence="6" type="ORF">Lstg_2636</name>
    <name evidence="7" type="ORF">NCTC11991_00462</name>
</gene>
<dbReference type="Pfam" id="PF25954">
    <property type="entry name" value="Beta-barrel_RND_2"/>
    <property type="match status" value="1"/>
</dbReference>
<evidence type="ECO:0000313" key="9">
    <source>
        <dbReference type="Proteomes" id="UP000255110"/>
    </source>
</evidence>
<keyword evidence="3" id="KW-0812">Transmembrane</keyword>
<reference evidence="6 8" key="1">
    <citation type="submission" date="2015-11" db="EMBL/GenBank/DDBJ databases">
        <title>Genomic analysis of 38 Legionella species identifies large and diverse effector repertoires.</title>
        <authorList>
            <person name="Burstein D."/>
            <person name="Amaro F."/>
            <person name="Zusman T."/>
            <person name="Lifshitz Z."/>
            <person name="Cohen O."/>
            <person name="Gilbert J.A."/>
            <person name="Pupko T."/>
            <person name="Shuman H.A."/>
            <person name="Segal G."/>
        </authorList>
    </citation>
    <scope>NUCLEOTIDE SEQUENCE [LARGE SCALE GENOMIC DNA]</scope>
    <source>
        <strain evidence="6 8">SC-18-C9</strain>
    </source>
</reference>
<feature type="transmembrane region" description="Helical" evidence="3">
    <location>
        <begin position="31"/>
        <end position="54"/>
    </location>
</feature>
<sequence length="407" mass="45493">MTEKNESEVKSEEKSKENGGASPETLHKRKVAMFILGGFFLLIALLWFFYWLIWGRFKLSTENAYVNGNMVQLMPQIPGTVVKIKTDETQLVAEGHTIIKLDPTDYAVALQRARADLAQTVRQVRQYFENAAVAQQNVIINKANLVKAQLDLKRREGLVGNRAVSREEMQHYKTAVEAAQATYDLSSHQLDAALALVENSHLYTHPLVETAKANLKTAYLNFQRTTIVAPVTGFVAKRTVQPGQQVSMNSAMLAIIPLEDTWVEANYKESELNDIRIGQPVTLYADAYPGMTYHGKVVGLNAGTGSAFALLPPQNATGNWIKIVQRLPVRISLDPDDLKKVPLQLGLSMRVTIDIHNLKGNRLAQMTEPKVKFQTTVYNKQLAEVKSIINEILHANSPDMFLPRKQS</sequence>
<dbReference type="Proteomes" id="UP000255110">
    <property type="component" value="Unassembled WGS sequence"/>
</dbReference>
<reference evidence="7 9" key="2">
    <citation type="submission" date="2018-06" db="EMBL/GenBank/DDBJ databases">
        <authorList>
            <consortium name="Pathogen Informatics"/>
            <person name="Doyle S."/>
        </authorList>
    </citation>
    <scope>NUCLEOTIDE SEQUENCE [LARGE SCALE GENOMIC DNA]</scope>
    <source>
        <strain evidence="7 9">NCTC11991</strain>
    </source>
</reference>
<organism evidence="7 9">
    <name type="scientific">Legionella steigerwaltii</name>
    <dbReference type="NCBI Taxonomy" id="460"/>
    <lineage>
        <taxon>Bacteria</taxon>
        <taxon>Pseudomonadati</taxon>
        <taxon>Pseudomonadota</taxon>
        <taxon>Gammaproteobacteria</taxon>
        <taxon>Legionellales</taxon>
        <taxon>Legionellaceae</taxon>
        <taxon>Legionella</taxon>
    </lineage>
</organism>
<name>A0A378L535_9GAMM</name>
<keyword evidence="3" id="KW-1133">Transmembrane helix</keyword>
<dbReference type="InterPro" id="IPR050739">
    <property type="entry name" value="MFP"/>
</dbReference>
<feature type="compositionally biased region" description="Basic and acidic residues" evidence="2">
    <location>
        <begin position="1"/>
        <end position="17"/>
    </location>
</feature>
<proteinExistence type="predicted"/>
<evidence type="ECO:0000313" key="6">
    <source>
        <dbReference type="EMBL" id="KTD72125.1"/>
    </source>
</evidence>
<feature type="domain" description="CusB-like beta-barrel" evidence="5">
    <location>
        <begin position="262"/>
        <end position="298"/>
    </location>
</feature>
<evidence type="ECO:0000256" key="2">
    <source>
        <dbReference type="SAM" id="MobiDB-lite"/>
    </source>
</evidence>
<dbReference type="InterPro" id="IPR058792">
    <property type="entry name" value="Beta-barrel_RND_2"/>
</dbReference>
<evidence type="ECO:0000259" key="5">
    <source>
        <dbReference type="Pfam" id="PF25954"/>
    </source>
</evidence>
<evidence type="ECO:0000256" key="3">
    <source>
        <dbReference type="SAM" id="Phobius"/>
    </source>
</evidence>
<dbReference type="AlphaFoldDB" id="A0A378L535"/>
<evidence type="ECO:0000313" key="8">
    <source>
        <dbReference type="Proteomes" id="UP000054820"/>
    </source>
</evidence>
<dbReference type="RefSeq" id="WP_058478161.1">
    <property type="nucleotide sequence ID" value="NZ_CAAAIO010000020.1"/>
</dbReference>
<keyword evidence="3" id="KW-0472">Membrane</keyword>
<evidence type="ECO:0000259" key="4">
    <source>
        <dbReference type="Pfam" id="PF25885"/>
    </source>
</evidence>
<dbReference type="SUPFAM" id="SSF111369">
    <property type="entry name" value="HlyD-like secretion proteins"/>
    <property type="match status" value="2"/>
</dbReference>
<dbReference type="GO" id="GO:0030313">
    <property type="term" value="C:cell envelope"/>
    <property type="evidence" value="ECO:0007669"/>
    <property type="project" value="UniProtKB-SubCell"/>
</dbReference>
<evidence type="ECO:0000313" key="7">
    <source>
        <dbReference type="EMBL" id="STY21884.1"/>
    </source>
</evidence>
<dbReference type="STRING" id="460.Lstg_2636"/>
<feature type="region of interest" description="Disordered" evidence="2">
    <location>
        <begin position="1"/>
        <end position="22"/>
    </location>
</feature>
<dbReference type="GO" id="GO:0055085">
    <property type="term" value="P:transmembrane transport"/>
    <property type="evidence" value="ECO:0007669"/>
    <property type="project" value="InterPro"/>
</dbReference>
<dbReference type="Proteomes" id="UP000054820">
    <property type="component" value="Unassembled WGS sequence"/>
</dbReference>
<dbReference type="PANTHER" id="PTHR30386:SF19">
    <property type="entry name" value="MULTIDRUG EXPORT PROTEIN EMRA-RELATED"/>
    <property type="match status" value="1"/>
</dbReference>
<dbReference type="Gene3D" id="2.40.30.170">
    <property type="match status" value="1"/>
</dbReference>
<protein>
    <submittedName>
        <fullName evidence="7">Multidrug efflux system</fullName>
    </submittedName>
</protein>
<dbReference type="EMBL" id="UGOY01000001">
    <property type="protein sequence ID" value="STY21884.1"/>
    <property type="molecule type" value="Genomic_DNA"/>
</dbReference>
<dbReference type="OrthoDB" id="9811754at2"/>
<accession>A0A378L535</accession>
<comment type="subcellular location">
    <subcellularLocation>
        <location evidence="1">Cell envelope</location>
    </subcellularLocation>
</comment>